<accession>A0ABN2V5V2</accession>
<gene>
    <name evidence="1" type="ORF">GCM10009839_69450</name>
</gene>
<evidence type="ECO:0000313" key="2">
    <source>
        <dbReference type="Proteomes" id="UP001500751"/>
    </source>
</evidence>
<reference evidence="2" key="1">
    <citation type="journal article" date="2019" name="Int. J. Syst. Evol. Microbiol.">
        <title>The Global Catalogue of Microorganisms (GCM) 10K type strain sequencing project: providing services to taxonomists for standard genome sequencing and annotation.</title>
        <authorList>
            <consortium name="The Broad Institute Genomics Platform"/>
            <consortium name="The Broad Institute Genome Sequencing Center for Infectious Disease"/>
            <person name="Wu L."/>
            <person name="Ma J."/>
        </authorList>
    </citation>
    <scope>NUCLEOTIDE SEQUENCE [LARGE SCALE GENOMIC DNA]</scope>
    <source>
        <strain evidence="2">JCM 16014</strain>
    </source>
</reference>
<dbReference type="RefSeq" id="WP_344669933.1">
    <property type="nucleotide sequence ID" value="NZ_BAAAQN010000053.1"/>
</dbReference>
<sequence>MTDLDPLVRPLAGLVAELAFRLDGSDEELVDERWAAKALEWIAYVCGQLPPEQRQRLVQVMAERAAEARPGPEREFLESFAEDFGLVDEDDE</sequence>
<comment type="caution">
    <text evidence="1">The sequence shown here is derived from an EMBL/GenBank/DDBJ whole genome shotgun (WGS) entry which is preliminary data.</text>
</comment>
<name>A0ABN2V5V2_9ACTN</name>
<dbReference type="Proteomes" id="UP001500751">
    <property type="component" value="Unassembled WGS sequence"/>
</dbReference>
<proteinExistence type="predicted"/>
<evidence type="ECO:0000313" key="1">
    <source>
        <dbReference type="EMBL" id="GAA2052239.1"/>
    </source>
</evidence>
<dbReference type="EMBL" id="BAAAQN010000053">
    <property type="protein sequence ID" value="GAA2052239.1"/>
    <property type="molecule type" value="Genomic_DNA"/>
</dbReference>
<keyword evidence="2" id="KW-1185">Reference proteome</keyword>
<protein>
    <submittedName>
        <fullName evidence="1">Uncharacterized protein</fullName>
    </submittedName>
</protein>
<organism evidence="1 2">
    <name type="scientific">Catenulispora yoronensis</name>
    <dbReference type="NCBI Taxonomy" id="450799"/>
    <lineage>
        <taxon>Bacteria</taxon>
        <taxon>Bacillati</taxon>
        <taxon>Actinomycetota</taxon>
        <taxon>Actinomycetes</taxon>
        <taxon>Catenulisporales</taxon>
        <taxon>Catenulisporaceae</taxon>
        <taxon>Catenulispora</taxon>
    </lineage>
</organism>